<dbReference type="STRING" id="326298.Suden_0234"/>
<feature type="domain" description="HTH cro/C1-type" evidence="1">
    <location>
        <begin position="23"/>
        <end position="80"/>
    </location>
</feature>
<name>Q30U16_SULDN</name>
<dbReference type="EMBL" id="CP000153">
    <property type="protein sequence ID" value="ABB43515.1"/>
    <property type="molecule type" value="Genomic_DNA"/>
</dbReference>
<dbReference type="SMART" id="SM00530">
    <property type="entry name" value="HTH_XRE"/>
    <property type="match status" value="1"/>
</dbReference>
<dbReference type="CDD" id="cd00093">
    <property type="entry name" value="HTH_XRE"/>
    <property type="match status" value="1"/>
</dbReference>
<dbReference type="InterPro" id="IPR010982">
    <property type="entry name" value="Lambda_DNA-bd_dom_sf"/>
</dbReference>
<accession>Q30U16</accession>
<proteinExistence type="predicted"/>
<keyword evidence="3" id="KW-1185">Reference proteome</keyword>
<dbReference type="Proteomes" id="UP000002714">
    <property type="component" value="Chromosome"/>
</dbReference>
<dbReference type="Gene3D" id="1.10.260.40">
    <property type="entry name" value="lambda repressor-like DNA-binding domains"/>
    <property type="match status" value="1"/>
</dbReference>
<dbReference type="InterPro" id="IPR001387">
    <property type="entry name" value="Cro/C1-type_HTH"/>
</dbReference>
<dbReference type="GO" id="GO:0003677">
    <property type="term" value="F:DNA binding"/>
    <property type="evidence" value="ECO:0007669"/>
    <property type="project" value="InterPro"/>
</dbReference>
<dbReference type="KEGG" id="tdn:Suden_0234"/>
<sequence length="83" mass="9628">MHILNDLTPAELENFYRDIGKNVKNARKEKKISQMQLALAIGHNSVGHIAKAELYKYEKHFSLEQLFKISRILDISLHDLIPE</sequence>
<dbReference type="eggNOG" id="COG3655">
    <property type="taxonomic scope" value="Bacteria"/>
</dbReference>
<dbReference type="Pfam" id="PF01381">
    <property type="entry name" value="HTH_3"/>
    <property type="match status" value="1"/>
</dbReference>
<dbReference type="OrthoDB" id="5360811at2"/>
<protein>
    <submittedName>
        <fullName evidence="2">Transcriptional regulator, XRE family</fullName>
    </submittedName>
</protein>
<dbReference type="RefSeq" id="WP_011371870.1">
    <property type="nucleotide sequence ID" value="NC_007575.1"/>
</dbReference>
<dbReference type="PROSITE" id="PS50943">
    <property type="entry name" value="HTH_CROC1"/>
    <property type="match status" value="1"/>
</dbReference>
<evidence type="ECO:0000313" key="3">
    <source>
        <dbReference type="Proteomes" id="UP000002714"/>
    </source>
</evidence>
<evidence type="ECO:0000313" key="2">
    <source>
        <dbReference type="EMBL" id="ABB43515.1"/>
    </source>
</evidence>
<evidence type="ECO:0000259" key="1">
    <source>
        <dbReference type="PROSITE" id="PS50943"/>
    </source>
</evidence>
<dbReference type="SUPFAM" id="SSF47413">
    <property type="entry name" value="lambda repressor-like DNA-binding domains"/>
    <property type="match status" value="1"/>
</dbReference>
<reference evidence="2 3" key="1">
    <citation type="journal article" date="2008" name="Appl. Environ. Microbiol.">
        <title>Genome of the epsilonproteobacterial chemolithoautotroph Sulfurimonas denitrificans.</title>
        <authorList>
            <person name="Sievert S.M."/>
            <person name="Scott K.M."/>
            <person name="Klotz M.G."/>
            <person name="Chain P.S.G."/>
            <person name="Hauser L.J."/>
            <person name="Hemp J."/>
            <person name="Huegler M."/>
            <person name="Land M."/>
            <person name="Lapidus A."/>
            <person name="Larimer F.W."/>
            <person name="Lucas S."/>
            <person name="Malfatti S.A."/>
            <person name="Meyer F."/>
            <person name="Paulsen I.T."/>
            <person name="Ren Q."/>
            <person name="Simon J."/>
            <person name="Bailey K."/>
            <person name="Diaz E."/>
            <person name="Fitzpatrick K.A."/>
            <person name="Glover B."/>
            <person name="Gwatney N."/>
            <person name="Korajkic A."/>
            <person name="Long A."/>
            <person name="Mobberley J.M."/>
            <person name="Pantry S.N."/>
            <person name="Pazder G."/>
            <person name="Peterson S."/>
            <person name="Quintanilla J.D."/>
            <person name="Sprinkle R."/>
            <person name="Stephens J."/>
            <person name="Thomas P."/>
            <person name="Vaughn R."/>
            <person name="Weber M.J."/>
            <person name="Wooten L.L."/>
        </authorList>
    </citation>
    <scope>NUCLEOTIDE SEQUENCE [LARGE SCALE GENOMIC DNA]</scope>
    <source>
        <strain evidence="3">ATCC 33889 / DSM 1251</strain>
    </source>
</reference>
<dbReference type="HOGENOM" id="CLU_066192_34_0_7"/>
<organism evidence="2 3">
    <name type="scientific">Sulfurimonas denitrificans (strain ATCC 33889 / DSM 1251)</name>
    <name type="common">Thiomicrospira denitrificans (strain ATCC 33889 / DSM 1251)</name>
    <dbReference type="NCBI Taxonomy" id="326298"/>
    <lineage>
        <taxon>Bacteria</taxon>
        <taxon>Pseudomonadati</taxon>
        <taxon>Campylobacterota</taxon>
        <taxon>Epsilonproteobacteria</taxon>
        <taxon>Campylobacterales</taxon>
        <taxon>Sulfurimonadaceae</taxon>
        <taxon>Sulfurimonas</taxon>
    </lineage>
</organism>
<gene>
    <name evidence="2" type="ordered locus">Suden_0234</name>
</gene>
<dbReference type="AlphaFoldDB" id="Q30U16"/>